<accession>A0A1M6BGP9</accession>
<sequence>MQGNIPRPSGTPFEGGFVPPLAHASRLCHIRKGFLGVSCPHKSSKAPF</sequence>
<dbReference type="EMBL" id="FQYU01000001">
    <property type="protein sequence ID" value="SHI47847.1"/>
    <property type="molecule type" value="Genomic_DNA"/>
</dbReference>
<protein>
    <submittedName>
        <fullName evidence="1">Uncharacterized protein</fullName>
    </submittedName>
</protein>
<dbReference type="Proteomes" id="UP000184543">
    <property type="component" value="Unassembled WGS sequence"/>
</dbReference>
<gene>
    <name evidence="1" type="ORF">SAMN04488513_101414</name>
</gene>
<evidence type="ECO:0000313" key="1">
    <source>
        <dbReference type="EMBL" id="SHI47847.1"/>
    </source>
</evidence>
<name>A0A1M6BGP9_9FLAO</name>
<reference evidence="2" key="1">
    <citation type="submission" date="2016-11" db="EMBL/GenBank/DDBJ databases">
        <authorList>
            <person name="Varghese N."/>
            <person name="Submissions S."/>
        </authorList>
    </citation>
    <scope>NUCLEOTIDE SEQUENCE [LARGE SCALE GENOMIC DNA]</scope>
    <source>
        <strain evidence="2">DSM 19858</strain>
    </source>
</reference>
<proteinExistence type="predicted"/>
<organism evidence="1 2">
    <name type="scientific">Pseudozobellia thermophila</name>
    <dbReference type="NCBI Taxonomy" id="192903"/>
    <lineage>
        <taxon>Bacteria</taxon>
        <taxon>Pseudomonadati</taxon>
        <taxon>Bacteroidota</taxon>
        <taxon>Flavobacteriia</taxon>
        <taxon>Flavobacteriales</taxon>
        <taxon>Flavobacteriaceae</taxon>
        <taxon>Pseudozobellia</taxon>
    </lineage>
</organism>
<evidence type="ECO:0000313" key="2">
    <source>
        <dbReference type="Proteomes" id="UP000184543"/>
    </source>
</evidence>
<dbReference type="AlphaFoldDB" id="A0A1M6BGP9"/>
<keyword evidence="2" id="KW-1185">Reference proteome</keyword>